<protein>
    <submittedName>
        <fullName evidence="1">Uncharacterized protein</fullName>
    </submittedName>
</protein>
<comment type="caution">
    <text evidence="1">The sequence shown here is derived from an EMBL/GenBank/DDBJ whole genome shotgun (WGS) entry which is preliminary data.</text>
</comment>
<gene>
    <name evidence="1" type="ORF">A6R68_24299</name>
</gene>
<organism evidence="1 2">
    <name type="scientific">Neotoma lepida</name>
    <name type="common">Desert woodrat</name>
    <dbReference type="NCBI Taxonomy" id="56216"/>
    <lineage>
        <taxon>Eukaryota</taxon>
        <taxon>Metazoa</taxon>
        <taxon>Chordata</taxon>
        <taxon>Craniata</taxon>
        <taxon>Vertebrata</taxon>
        <taxon>Euteleostomi</taxon>
        <taxon>Mammalia</taxon>
        <taxon>Eutheria</taxon>
        <taxon>Euarchontoglires</taxon>
        <taxon>Glires</taxon>
        <taxon>Rodentia</taxon>
        <taxon>Myomorpha</taxon>
        <taxon>Muroidea</taxon>
        <taxon>Cricetidae</taxon>
        <taxon>Neotominae</taxon>
        <taxon>Neotoma</taxon>
    </lineage>
</organism>
<keyword evidence="2" id="KW-1185">Reference proteome</keyword>
<dbReference type="EMBL" id="LZPO01010022">
    <property type="protein sequence ID" value="OBS81711.1"/>
    <property type="molecule type" value="Genomic_DNA"/>
</dbReference>
<evidence type="ECO:0000313" key="1">
    <source>
        <dbReference type="EMBL" id="OBS81711.1"/>
    </source>
</evidence>
<dbReference type="AlphaFoldDB" id="A0A1A6HTY4"/>
<proteinExistence type="predicted"/>
<reference evidence="1 2" key="1">
    <citation type="submission" date="2016-06" db="EMBL/GenBank/DDBJ databases">
        <title>The Draft Genome Sequence and Annotation of the Desert Woodrat Neotoma lepida.</title>
        <authorList>
            <person name="Campbell M."/>
            <person name="Oakeson K.F."/>
            <person name="Yandell M."/>
            <person name="Halpert J.R."/>
            <person name="Dearing D."/>
        </authorList>
    </citation>
    <scope>NUCLEOTIDE SEQUENCE [LARGE SCALE GENOMIC DNA]</scope>
    <source>
        <strain evidence="1">417</strain>
        <tissue evidence="1">Liver</tissue>
    </source>
</reference>
<accession>A0A1A6HTY4</accession>
<evidence type="ECO:0000313" key="2">
    <source>
        <dbReference type="Proteomes" id="UP000092124"/>
    </source>
</evidence>
<feature type="non-terminal residue" evidence="1">
    <location>
        <position position="120"/>
    </location>
</feature>
<sequence>MPILLTLNHISLCKSYIAPNNVSRQHLIGEHQYSLEHKNYITSINHYPQVEAISADMNVTYKGTCLKLTYQLSEGNLQRLSPSFFDPQYAQPDQEYLSLNHWNANYYAYTNFCELSYLFF</sequence>
<dbReference type="Proteomes" id="UP000092124">
    <property type="component" value="Unassembled WGS sequence"/>
</dbReference>
<dbReference type="STRING" id="56216.A0A1A6HTY4"/>
<name>A0A1A6HTY4_NEOLE</name>